<dbReference type="Proteomes" id="UP000179616">
    <property type="component" value="Unassembled WGS sequence"/>
</dbReference>
<accession>A0A1S1LFF5</accession>
<dbReference type="RefSeq" id="WP_070934863.1">
    <property type="nucleotide sequence ID" value="NZ_MLIK01000003.1"/>
</dbReference>
<gene>
    <name evidence="1" type="ORF">BKG76_00120</name>
</gene>
<sequence length="260" mass="29241">MTMSAARAAFTEVLDRAADGAMTHVSRDGRICAHVVPEKALVIQGNELDVLMGAAIEEAANWLAQDAAQSGYFQAGDDIGRVFAWLWRCDPDQAARFFSVYAHKVTNTFEAQGMTRPALKVLTATLNVALGVCLTKDESREFHEYIRPRLKEWFHPFSAEELEGGDRPRDEDDPWPDATYFGKAFAKKRWRDVTRQQFVANPDRAPELGIDVDNWCRVSRVEDATVFLTHHDGSASTVSLEEAGDQFVPFQHYGPLKWPH</sequence>
<evidence type="ECO:0000313" key="1">
    <source>
        <dbReference type="EMBL" id="OHU31663.1"/>
    </source>
</evidence>
<dbReference type="EMBL" id="MLIK01000003">
    <property type="protein sequence ID" value="OHU31663.1"/>
    <property type="molecule type" value="Genomic_DNA"/>
</dbReference>
<organism evidence="1 2">
    <name type="scientific">Mycobacteroides franklinii</name>
    <dbReference type="NCBI Taxonomy" id="948102"/>
    <lineage>
        <taxon>Bacteria</taxon>
        <taxon>Bacillati</taxon>
        <taxon>Actinomycetota</taxon>
        <taxon>Actinomycetes</taxon>
        <taxon>Mycobacteriales</taxon>
        <taxon>Mycobacteriaceae</taxon>
        <taxon>Mycobacteroides</taxon>
    </lineage>
</organism>
<dbReference type="AlphaFoldDB" id="A0A1S1LFF5"/>
<comment type="caution">
    <text evidence="1">The sequence shown here is derived from an EMBL/GenBank/DDBJ whole genome shotgun (WGS) entry which is preliminary data.</text>
</comment>
<dbReference type="GeneID" id="57165191"/>
<proteinExistence type="predicted"/>
<dbReference type="OrthoDB" id="4737916at2"/>
<reference evidence="1 2" key="1">
    <citation type="submission" date="2016-10" db="EMBL/GenBank/DDBJ databases">
        <title>Evaluation of Human, Veterinary and Environmental Mycobacterium chelonae Isolates by Core Genome Phylogenomic Analysis, Targeted Gene Comparison, and Anti-microbial Susceptibility Patterns: A Tale of Mistaken Identities.</title>
        <authorList>
            <person name="Fogelson S.B."/>
            <person name="Camus A.C."/>
            <person name="Lorenz W."/>
            <person name="Vasireddy R."/>
            <person name="Vasireddy S."/>
            <person name="Smith T."/>
            <person name="Brown-Elliott B.A."/>
            <person name="Wallace R.J.Jr."/>
            <person name="Hasan N.A."/>
            <person name="Reischl U."/>
            <person name="Sanchez S."/>
        </authorList>
    </citation>
    <scope>NUCLEOTIDE SEQUENCE [LARGE SCALE GENOMIC DNA]</scope>
    <source>
        <strain evidence="1 2">1559</strain>
    </source>
</reference>
<protein>
    <submittedName>
        <fullName evidence="1">Uncharacterized protein</fullName>
    </submittedName>
</protein>
<name>A0A1S1LFF5_9MYCO</name>
<evidence type="ECO:0000313" key="2">
    <source>
        <dbReference type="Proteomes" id="UP000179616"/>
    </source>
</evidence>